<dbReference type="EMBL" id="NGLE02000001">
    <property type="protein sequence ID" value="MEI5995048.1"/>
    <property type="molecule type" value="Genomic_DNA"/>
</dbReference>
<evidence type="ECO:0000313" key="3">
    <source>
        <dbReference type="Proteomes" id="UP000195139"/>
    </source>
</evidence>
<dbReference type="STRING" id="1834181.A5880_000535"/>
<dbReference type="NCBIfam" id="NF040982">
    <property type="entry name" value="ComGD"/>
    <property type="match status" value="1"/>
</dbReference>
<reference evidence="1 3" key="2">
    <citation type="submission" date="2018-07" db="EMBL/GenBank/DDBJ databases">
        <title>The Genome Sequence of Enterococcus sp. DIV0659b.</title>
        <authorList>
            <consortium name="The Broad Institute Genomics Platform"/>
            <consortium name="The Broad Institute Genomic Center for Infectious Diseases"/>
            <person name="Earl A."/>
            <person name="Manson A."/>
            <person name="Schwartman J."/>
            <person name="Gilmore M."/>
            <person name="Abouelleil A."/>
            <person name="Cao P."/>
            <person name="Chapman S."/>
            <person name="Cusick C."/>
            <person name="Shea T."/>
            <person name="Young S."/>
            <person name="Neafsey D."/>
            <person name="Nusbaum C."/>
            <person name="Birren B."/>
        </authorList>
    </citation>
    <scope>NUCLEOTIDE SEQUENCE [LARGE SCALE GENOMIC DNA]</scope>
    <source>
        <strain evidence="1 3">4G2_DIV0659</strain>
    </source>
</reference>
<evidence type="ECO:0000313" key="1">
    <source>
        <dbReference type="EMBL" id="MEI5995048.1"/>
    </source>
</evidence>
<dbReference type="Proteomes" id="UP000195139">
    <property type="component" value="Unassembled WGS sequence"/>
</dbReference>
<name>A0A242CJ92_9ENTE</name>
<proteinExistence type="predicted"/>
<protein>
    <recommendedName>
        <fullName evidence="4">Competence protein ComGD</fullName>
    </recommendedName>
</protein>
<evidence type="ECO:0008006" key="4">
    <source>
        <dbReference type="Google" id="ProtNLM"/>
    </source>
</evidence>
<dbReference type="EMBL" id="NGLE01000001">
    <property type="protein sequence ID" value="OTO09852.1"/>
    <property type="molecule type" value="Genomic_DNA"/>
</dbReference>
<dbReference type="AlphaFoldDB" id="A0A242CJ92"/>
<keyword evidence="3" id="KW-1185">Reference proteome</keyword>
<dbReference type="InterPro" id="IPR016785">
    <property type="entry name" value="ComGD"/>
</dbReference>
<dbReference type="RefSeq" id="WP_256924783.1">
    <property type="nucleotide sequence ID" value="NZ_NGLE02000001.1"/>
</dbReference>
<organism evidence="2">
    <name type="scientific">Candidatus Enterococcus mansonii</name>
    <dbReference type="NCBI Taxonomy" id="1834181"/>
    <lineage>
        <taxon>Bacteria</taxon>
        <taxon>Bacillati</taxon>
        <taxon>Bacillota</taxon>
        <taxon>Bacilli</taxon>
        <taxon>Lactobacillales</taxon>
        <taxon>Enterococcaceae</taxon>
        <taxon>Enterococcus</taxon>
    </lineage>
</organism>
<comment type="caution">
    <text evidence="2">The sequence shown here is derived from an EMBL/GenBank/DDBJ whole genome shotgun (WGS) entry which is preliminary data.</text>
</comment>
<accession>A0A242CJ92</accession>
<reference evidence="2" key="1">
    <citation type="submission" date="2017-05" db="EMBL/GenBank/DDBJ databases">
        <title>The Genome Sequence of Enterococcus sp. 4G2_DIV0659.</title>
        <authorList>
            <consortium name="The Broad Institute Genomics Platform"/>
            <consortium name="The Broad Institute Genomic Center for Infectious Diseases"/>
            <person name="Earl A."/>
            <person name="Manson A."/>
            <person name="Schwartman J."/>
            <person name="Gilmore M."/>
            <person name="Abouelleil A."/>
            <person name="Cao P."/>
            <person name="Chapman S."/>
            <person name="Cusick C."/>
            <person name="Shea T."/>
            <person name="Young S."/>
            <person name="Neafsey D."/>
            <person name="Nusbaum C."/>
            <person name="Birren B."/>
        </authorList>
    </citation>
    <scope>NUCLEOTIDE SEQUENCE [LARGE SCALE GENOMIC DNA]</scope>
    <source>
        <strain evidence="2">4G2_DIV0659</strain>
    </source>
</reference>
<gene>
    <name evidence="2" type="ORF">A5880_000535</name>
    <name evidence="1" type="ORF">A5880_002638</name>
</gene>
<evidence type="ECO:0000313" key="2">
    <source>
        <dbReference type="EMBL" id="OTO09852.1"/>
    </source>
</evidence>
<sequence length="125" mass="14467">MPTLAIQRWKQAIETEQFLATFEKKLLFTQQMAIVNSNNTEIIFQEQEQKINFLILGFEEEVSENSLTIPDSLQGTGPNKIIFKKDTGNNGNLSKYSFLWSAKRQLIEFQFQLGSGRYVKKIKKT</sequence>